<dbReference type="Pfam" id="PF04542">
    <property type="entry name" value="Sigma70_r2"/>
    <property type="match status" value="1"/>
</dbReference>
<dbReference type="InterPro" id="IPR039425">
    <property type="entry name" value="RNA_pol_sigma-70-like"/>
</dbReference>
<dbReference type="Gene3D" id="1.10.10.10">
    <property type="entry name" value="Winged helix-like DNA-binding domain superfamily/Winged helix DNA-binding domain"/>
    <property type="match status" value="1"/>
</dbReference>
<evidence type="ECO:0000259" key="6">
    <source>
        <dbReference type="Pfam" id="PF04542"/>
    </source>
</evidence>
<evidence type="ECO:0000313" key="8">
    <source>
        <dbReference type="EMBL" id="RII39997.1"/>
    </source>
</evidence>
<dbReference type="InterPro" id="IPR007627">
    <property type="entry name" value="RNA_pol_sigma70_r2"/>
</dbReference>
<accession>A0A399J5Y4</accession>
<dbReference type="NCBIfam" id="TIGR02937">
    <property type="entry name" value="sigma70-ECF"/>
    <property type="match status" value="1"/>
</dbReference>
<keyword evidence="4" id="KW-0238">DNA-binding</keyword>
<dbReference type="GO" id="GO:0016987">
    <property type="term" value="F:sigma factor activity"/>
    <property type="evidence" value="ECO:0007669"/>
    <property type="project" value="UniProtKB-KW"/>
</dbReference>
<reference evidence="8 9" key="1">
    <citation type="submission" date="2018-08" db="EMBL/GenBank/DDBJ databases">
        <title>Pseudooceanicola sediminis CY03 in the family Rhodobacteracea.</title>
        <authorList>
            <person name="Zhang Y.-J."/>
        </authorList>
    </citation>
    <scope>NUCLEOTIDE SEQUENCE [LARGE SCALE GENOMIC DNA]</scope>
    <source>
        <strain evidence="8 9">CY03</strain>
    </source>
</reference>
<dbReference type="InterPro" id="IPR036388">
    <property type="entry name" value="WH-like_DNA-bd_sf"/>
</dbReference>
<feature type="domain" description="RNA polymerase sigma-70 region 2" evidence="6">
    <location>
        <begin position="32"/>
        <end position="93"/>
    </location>
</feature>
<dbReference type="AlphaFoldDB" id="A0A399J5Y4"/>
<dbReference type="SUPFAM" id="SSF88659">
    <property type="entry name" value="Sigma3 and sigma4 domains of RNA polymerase sigma factors"/>
    <property type="match status" value="1"/>
</dbReference>
<dbReference type="InterPro" id="IPR007630">
    <property type="entry name" value="RNA_pol_sigma70_r4"/>
</dbReference>
<evidence type="ECO:0000313" key="9">
    <source>
        <dbReference type="Proteomes" id="UP000265848"/>
    </source>
</evidence>
<comment type="similarity">
    <text evidence="1">Belongs to the sigma-70 factor family. ECF subfamily.</text>
</comment>
<comment type="caution">
    <text evidence="8">The sequence shown here is derived from an EMBL/GenBank/DDBJ whole genome shotgun (WGS) entry which is preliminary data.</text>
</comment>
<evidence type="ECO:0000256" key="3">
    <source>
        <dbReference type="ARBA" id="ARBA00023082"/>
    </source>
</evidence>
<dbReference type="InterPro" id="IPR013324">
    <property type="entry name" value="RNA_pol_sigma_r3/r4-like"/>
</dbReference>
<dbReference type="InterPro" id="IPR013325">
    <property type="entry name" value="RNA_pol_sigma_r2"/>
</dbReference>
<organism evidence="8 9">
    <name type="scientific">Pseudooceanicola sediminis</name>
    <dbReference type="NCBI Taxonomy" id="2211117"/>
    <lineage>
        <taxon>Bacteria</taxon>
        <taxon>Pseudomonadati</taxon>
        <taxon>Pseudomonadota</taxon>
        <taxon>Alphaproteobacteria</taxon>
        <taxon>Rhodobacterales</taxon>
        <taxon>Paracoccaceae</taxon>
        <taxon>Pseudooceanicola</taxon>
    </lineage>
</organism>
<name>A0A399J5Y4_9RHOB</name>
<protein>
    <submittedName>
        <fullName evidence="8">Sigma-70 family RNA polymerase sigma factor</fullName>
    </submittedName>
</protein>
<dbReference type="InterPro" id="IPR014284">
    <property type="entry name" value="RNA_pol_sigma-70_dom"/>
</dbReference>
<dbReference type="SUPFAM" id="SSF88946">
    <property type="entry name" value="Sigma2 domain of RNA polymerase sigma factors"/>
    <property type="match status" value="1"/>
</dbReference>
<dbReference type="Proteomes" id="UP000265848">
    <property type="component" value="Unassembled WGS sequence"/>
</dbReference>
<dbReference type="PANTHER" id="PTHR43133">
    <property type="entry name" value="RNA POLYMERASE ECF-TYPE SIGMA FACTO"/>
    <property type="match status" value="1"/>
</dbReference>
<dbReference type="GO" id="GO:0003677">
    <property type="term" value="F:DNA binding"/>
    <property type="evidence" value="ECO:0007669"/>
    <property type="project" value="UniProtKB-KW"/>
</dbReference>
<dbReference type="Gene3D" id="1.10.1740.10">
    <property type="match status" value="1"/>
</dbReference>
<keyword evidence="5" id="KW-0804">Transcription</keyword>
<dbReference type="GO" id="GO:0006352">
    <property type="term" value="P:DNA-templated transcription initiation"/>
    <property type="evidence" value="ECO:0007669"/>
    <property type="project" value="InterPro"/>
</dbReference>
<evidence type="ECO:0000256" key="2">
    <source>
        <dbReference type="ARBA" id="ARBA00023015"/>
    </source>
</evidence>
<evidence type="ECO:0000256" key="5">
    <source>
        <dbReference type="ARBA" id="ARBA00023163"/>
    </source>
</evidence>
<evidence type="ECO:0000256" key="4">
    <source>
        <dbReference type="ARBA" id="ARBA00023125"/>
    </source>
</evidence>
<sequence length="180" mass="19984">MSERDDHWGDLLRRANRGDRRAYGHFLIEVTPVVRNIARARSADAPEDVEDIVQEALLALHDKRHTWREDVPVTPWIYAIVRYKAIDARRRRGMAHHDIADLAEVLADDSAGDIMASRDLSQLLGGIDDRSADIVRALGVTGESAGDVGAQMGMTEGAVRVAYHRALTRLRKLVGANEAQ</sequence>
<proteinExistence type="inferred from homology"/>
<dbReference type="PANTHER" id="PTHR43133:SF58">
    <property type="entry name" value="ECF RNA POLYMERASE SIGMA FACTOR SIGD"/>
    <property type="match status" value="1"/>
</dbReference>
<dbReference type="OrthoDB" id="7041663at2"/>
<gene>
    <name evidence="8" type="ORF">DL237_04725</name>
</gene>
<evidence type="ECO:0000259" key="7">
    <source>
        <dbReference type="Pfam" id="PF04545"/>
    </source>
</evidence>
<keyword evidence="3" id="KW-0731">Sigma factor</keyword>
<keyword evidence="2" id="KW-0805">Transcription regulation</keyword>
<feature type="domain" description="RNA polymerase sigma-70 region 4" evidence="7">
    <location>
        <begin position="124"/>
        <end position="172"/>
    </location>
</feature>
<dbReference type="Pfam" id="PF04545">
    <property type="entry name" value="Sigma70_r4"/>
    <property type="match status" value="1"/>
</dbReference>
<dbReference type="EMBL" id="QWJJ01000003">
    <property type="protein sequence ID" value="RII39997.1"/>
    <property type="molecule type" value="Genomic_DNA"/>
</dbReference>
<dbReference type="RefSeq" id="WP_119397876.1">
    <property type="nucleotide sequence ID" value="NZ_QWJJ01000003.1"/>
</dbReference>
<keyword evidence="9" id="KW-1185">Reference proteome</keyword>
<evidence type="ECO:0000256" key="1">
    <source>
        <dbReference type="ARBA" id="ARBA00010641"/>
    </source>
</evidence>